<evidence type="ECO:0000256" key="2">
    <source>
        <dbReference type="SAM" id="Phobius"/>
    </source>
</evidence>
<evidence type="ECO:0000313" key="3">
    <source>
        <dbReference type="EMBL" id="CAG6767281.1"/>
    </source>
</evidence>
<dbReference type="CDD" id="cd00866">
    <property type="entry name" value="PEBP_euk"/>
    <property type="match status" value="1"/>
</dbReference>
<dbReference type="InterPro" id="IPR036610">
    <property type="entry name" value="PEBP-like_sf"/>
</dbReference>
<keyword evidence="2" id="KW-1133">Transmembrane helix</keyword>
<keyword evidence="2" id="KW-0812">Transmembrane</keyword>
<accession>A0A8D9ALA7</accession>
<dbReference type="AlphaFoldDB" id="A0A8D9ALA7"/>
<name>A0A8D9ALA7_9HEMI</name>
<reference evidence="3" key="1">
    <citation type="submission" date="2021-05" db="EMBL/GenBank/DDBJ databases">
        <authorList>
            <person name="Alioto T."/>
            <person name="Alioto T."/>
            <person name="Gomez Garrido J."/>
        </authorList>
    </citation>
    <scope>NUCLEOTIDE SEQUENCE</scope>
</reference>
<protein>
    <submittedName>
        <fullName evidence="3">OV-16 antigen</fullName>
    </submittedName>
</protein>
<feature type="transmembrane region" description="Helical" evidence="2">
    <location>
        <begin position="54"/>
        <end position="72"/>
    </location>
</feature>
<dbReference type="InterPro" id="IPR008914">
    <property type="entry name" value="PEBP"/>
</dbReference>
<sequence length="261" mass="29734">MANFTHQSTWEPGCYVHVSNQLTVAIATRKFKKLFFKNFPGLLGKLPPVKMCRFSFILWFSIVTFTFVIVLAESSESAVSESMESNQVVPEVISKAPQDTLKVSYKDGHLTAELGNELKPDDLKEAPQVSWKADADSYYTLVMTDPDAPSRKEPKAREWRHWLVVNIPGSDIAQGQTITEYAGPTPPKGTGLHRYVLLVYKQPNKLDFEESKESNWASPPPFLYIYFRSNWARKSFSVEKFAHKHNLQELVAGNFYQAQNH</sequence>
<dbReference type="PANTHER" id="PTHR11362:SF82">
    <property type="entry name" value="PHOSPHATIDYLETHANOLAMINE-BINDING PROTEIN 4"/>
    <property type="match status" value="1"/>
</dbReference>
<proteinExistence type="inferred from homology"/>
<dbReference type="PROSITE" id="PS01220">
    <property type="entry name" value="PBP"/>
    <property type="match status" value="1"/>
</dbReference>
<dbReference type="InterPro" id="IPR035810">
    <property type="entry name" value="PEBP_euk"/>
</dbReference>
<dbReference type="Gene3D" id="3.90.280.10">
    <property type="entry name" value="PEBP-like"/>
    <property type="match status" value="1"/>
</dbReference>
<organism evidence="3">
    <name type="scientific">Cacopsylla melanoneura</name>
    <dbReference type="NCBI Taxonomy" id="428564"/>
    <lineage>
        <taxon>Eukaryota</taxon>
        <taxon>Metazoa</taxon>
        <taxon>Ecdysozoa</taxon>
        <taxon>Arthropoda</taxon>
        <taxon>Hexapoda</taxon>
        <taxon>Insecta</taxon>
        <taxon>Pterygota</taxon>
        <taxon>Neoptera</taxon>
        <taxon>Paraneoptera</taxon>
        <taxon>Hemiptera</taxon>
        <taxon>Sternorrhyncha</taxon>
        <taxon>Psylloidea</taxon>
        <taxon>Psyllidae</taxon>
        <taxon>Psyllinae</taxon>
        <taxon>Cacopsylla</taxon>
    </lineage>
</organism>
<dbReference type="EMBL" id="HBUF01572972">
    <property type="protein sequence ID" value="CAG6767281.1"/>
    <property type="molecule type" value="Transcribed_RNA"/>
</dbReference>
<comment type="similarity">
    <text evidence="1">Belongs to the phosphatidylethanolamine-binding protein family.</text>
</comment>
<dbReference type="SUPFAM" id="SSF49777">
    <property type="entry name" value="PEBP-like"/>
    <property type="match status" value="1"/>
</dbReference>
<dbReference type="InterPro" id="IPR001858">
    <property type="entry name" value="Phosphatidylethanolamine-bd_CS"/>
</dbReference>
<evidence type="ECO:0000256" key="1">
    <source>
        <dbReference type="ARBA" id="ARBA00007091"/>
    </source>
</evidence>
<dbReference type="PANTHER" id="PTHR11362">
    <property type="entry name" value="PHOSPHATIDYLETHANOLAMINE-BINDING PROTEIN"/>
    <property type="match status" value="1"/>
</dbReference>
<dbReference type="Pfam" id="PF01161">
    <property type="entry name" value="PBP"/>
    <property type="match status" value="1"/>
</dbReference>
<keyword evidence="2" id="KW-0472">Membrane</keyword>